<proteinExistence type="predicted"/>
<accession>B4VTR3</accession>
<dbReference type="HOGENOM" id="CLU_3326743_0_0_3"/>
<name>B4VTR3_9CYAN</name>
<dbReference type="Proteomes" id="UP000003835">
    <property type="component" value="Unassembled WGS sequence"/>
</dbReference>
<dbReference type="AlphaFoldDB" id="B4VTR3"/>
<gene>
    <name evidence="1" type="ORF">MC7420_6139</name>
</gene>
<organism evidence="1 2">
    <name type="scientific">Coleofasciculus chthonoplastes PCC 7420</name>
    <dbReference type="NCBI Taxonomy" id="118168"/>
    <lineage>
        <taxon>Bacteria</taxon>
        <taxon>Bacillati</taxon>
        <taxon>Cyanobacteriota</taxon>
        <taxon>Cyanophyceae</taxon>
        <taxon>Coleofasciculales</taxon>
        <taxon>Coleofasciculaceae</taxon>
        <taxon>Coleofasciculus</taxon>
    </lineage>
</organism>
<keyword evidence="2" id="KW-1185">Reference proteome</keyword>
<dbReference type="STRING" id="118168.MC7420_6139"/>
<evidence type="ECO:0000313" key="1">
    <source>
        <dbReference type="EMBL" id="EDX74661.1"/>
    </source>
</evidence>
<protein>
    <submittedName>
        <fullName evidence="1">Uncharacterized protein</fullName>
    </submittedName>
</protein>
<dbReference type="EMBL" id="DS989852">
    <property type="protein sequence ID" value="EDX74661.1"/>
    <property type="molecule type" value="Genomic_DNA"/>
</dbReference>
<reference evidence="1 2" key="1">
    <citation type="submission" date="2008-07" db="EMBL/GenBank/DDBJ databases">
        <authorList>
            <person name="Tandeau de Marsac N."/>
            <person name="Ferriera S."/>
            <person name="Johnson J."/>
            <person name="Kravitz S."/>
            <person name="Beeson K."/>
            <person name="Sutton G."/>
            <person name="Rogers Y.-H."/>
            <person name="Friedman R."/>
            <person name="Frazier M."/>
            <person name="Venter J.C."/>
        </authorList>
    </citation>
    <scope>NUCLEOTIDE SEQUENCE [LARGE SCALE GENOMIC DNA]</scope>
    <source>
        <strain evidence="1 2">PCC 7420</strain>
    </source>
</reference>
<sequence>MGATLSNSYFVIGSPRQALRWFLDLSQRVRLFLSWKQE</sequence>
<evidence type="ECO:0000313" key="2">
    <source>
        <dbReference type="Proteomes" id="UP000003835"/>
    </source>
</evidence>